<gene>
    <name evidence="2" type="ORF">D3791_11370</name>
</gene>
<dbReference type="EMBL" id="CP032549">
    <property type="protein sequence ID" value="QIV87651.1"/>
    <property type="molecule type" value="Genomic_DNA"/>
</dbReference>
<reference evidence="2 3" key="1">
    <citation type="submission" date="2018-09" db="EMBL/GenBank/DDBJ databases">
        <title>Glutamicibacter mishrai S5-52T (LMG 29155T = KCTC 39846T).</title>
        <authorList>
            <person name="Das S.K."/>
        </authorList>
    </citation>
    <scope>NUCLEOTIDE SEQUENCE [LARGE SCALE GENOMIC DNA]</scope>
    <source>
        <strain evidence="2 3">S5-52</strain>
    </source>
</reference>
<dbReference type="CDD" id="cd06193">
    <property type="entry name" value="siderophore_interacting"/>
    <property type="match status" value="1"/>
</dbReference>
<organism evidence="2 3">
    <name type="scientific">Glutamicibacter mishrai</name>
    <dbReference type="NCBI Taxonomy" id="1775880"/>
    <lineage>
        <taxon>Bacteria</taxon>
        <taxon>Bacillati</taxon>
        <taxon>Actinomycetota</taxon>
        <taxon>Actinomycetes</taxon>
        <taxon>Micrococcales</taxon>
        <taxon>Micrococcaceae</taxon>
        <taxon>Glutamicibacter</taxon>
    </lineage>
</organism>
<dbReference type="Gene3D" id="2.40.30.10">
    <property type="entry name" value="Translation factors"/>
    <property type="match status" value="1"/>
</dbReference>
<evidence type="ECO:0000313" key="3">
    <source>
        <dbReference type="Proteomes" id="UP000502331"/>
    </source>
</evidence>
<dbReference type="SUPFAM" id="SSF63380">
    <property type="entry name" value="Riboflavin synthase domain-like"/>
    <property type="match status" value="1"/>
</dbReference>
<evidence type="ECO:0000313" key="2">
    <source>
        <dbReference type="EMBL" id="QIV87651.1"/>
    </source>
</evidence>
<dbReference type="GO" id="GO:0016491">
    <property type="term" value="F:oxidoreductase activity"/>
    <property type="evidence" value="ECO:0007669"/>
    <property type="project" value="InterPro"/>
</dbReference>
<dbReference type="Pfam" id="PF08021">
    <property type="entry name" value="FAD_binding_9"/>
    <property type="match status" value="1"/>
</dbReference>
<dbReference type="PROSITE" id="PS51384">
    <property type="entry name" value="FAD_FR"/>
    <property type="match status" value="1"/>
</dbReference>
<evidence type="ECO:0000259" key="1">
    <source>
        <dbReference type="PROSITE" id="PS51384"/>
    </source>
</evidence>
<accession>A0A6H0SM46</accession>
<dbReference type="PANTHER" id="PTHR30157:SF0">
    <property type="entry name" value="NADPH-DEPENDENT FERRIC-CHELATE REDUCTASE"/>
    <property type="match status" value="1"/>
</dbReference>
<dbReference type="InterPro" id="IPR017927">
    <property type="entry name" value="FAD-bd_FR_type"/>
</dbReference>
<dbReference type="PANTHER" id="PTHR30157">
    <property type="entry name" value="FERRIC REDUCTASE, NADPH-DEPENDENT"/>
    <property type="match status" value="1"/>
</dbReference>
<name>A0A6H0SM46_9MICC</name>
<keyword evidence="3" id="KW-1185">Reference proteome</keyword>
<dbReference type="InterPro" id="IPR013113">
    <property type="entry name" value="SIP_FAD-bd"/>
</dbReference>
<proteinExistence type="predicted"/>
<dbReference type="Proteomes" id="UP000502331">
    <property type="component" value="Chromosome"/>
</dbReference>
<feature type="domain" description="FAD-binding FR-type" evidence="1">
    <location>
        <begin position="17"/>
        <end position="142"/>
    </location>
</feature>
<dbReference type="AlphaFoldDB" id="A0A6H0SM46"/>
<dbReference type="Gene3D" id="3.40.50.80">
    <property type="entry name" value="Nucleotide-binding domain of ferredoxin-NADP reductase (FNR) module"/>
    <property type="match status" value="1"/>
</dbReference>
<dbReference type="InterPro" id="IPR007037">
    <property type="entry name" value="SIP_rossman_dom"/>
</dbReference>
<dbReference type="InterPro" id="IPR017938">
    <property type="entry name" value="Riboflavin_synthase-like_b-brl"/>
</dbReference>
<dbReference type="Pfam" id="PF04954">
    <property type="entry name" value="SIP"/>
    <property type="match status" value="1"/>
</dbReference>
<dbReference type="InterPro" id="IPR039261">
    <property type="entry name" value="FNR_nucleotide-bd"/>
</dbReference>
<protein>
    <submittedName>
        <fullName evidence="2">Siderophore-interacting protein</fullName>
    </submittedName>
</protein>
<dbReference type="InterPro" id="IPR039374">
    <property type="entry name" value="SIP_fam"/>
</dbReference>
<dbReference type="RefSeq" id="WP_172512256.1">
    <property type="nucleotide sequence ID" value="NZ_CP032549.1"/>
</dbReference>
<sequence length="284" mass="32023">MSQPAGGRPQTEARPARPQVVLQVLKREQIAPHLIRLTLGGPGFANFVDKDVTDRYVKFLFAKPELGLDMPYDMEELRNKLAPEDLPVRRTYTVRSSDHEAQTIDVDFVVHGDEGLAGKWARDTEIGSSICFAGPAGLFVPREEFDFHFFAGDETAIPAISAALEAMSPQMKGVAIIEVADAADELELVHPEGVEVRWLHRNEAFTPQNTVLEQAVREYPWSGGRVQVFAHGEREVMKRLRLYFYDERAVERRDMSLSAYWAFGRAEDAFQAEKRTEVGKIFAD</sequence>